<feature type="transmembrane region" description="Helical" evidence="6">
    <location>
        <begin position="6"/>
        <end position="23"/>
    </location>
</feature>
<evidence type="ECO:0000256" key="4">
    <source>
        <dbReference type="ARBA" id="ARBA00022989"/>
    </source>
</evidence>
<keyword evidence="2" id="KW-1003">Cell membrane</keyword>
<sequence>MFNLFILLLERVGLIILLAYILMNINHFKTMMSQRDQWRSKCQLIIIFGIFAMISNFTGVEIEQVHIVSGNIYYHLNSDDSMANTRVLTIGVSGLIGGPWVAIIIGIISGLCRLFIGGADAYTYLISSKSLLLFLVTSDTKPSNKIRILLLPKEQ</sequence>
<keyword evidence="3 6" id="KW-0812">Transmembrane</keyword>
<feature type="transmembrane region" description="Helical" evidence="6">
    <location>
        <begin position="44"/>
        <end position="67"/>
    </location>
</feature>
<evidence type="ECO:0000259" key="7">
    <source>
        <dbReference type="Pfam" id="PF07694"/>
    </source>
</evidence>
<protein>
    <submittedName>
        <fullName evidence="8">Two-component sensor histidine kinase</fullName>
    </submittedName>
</protein>
<dbReference type="Pfam" id="PF07694">
    <property type="entry name" value="5TM-5TMR_LYT"/>
    <property type="match status" value="1"/>
</dbReference>
<gene>
    <name evidence="8" type="primary">ypdA</name>
    <name evidence="8" type="ORF">NCTC11807_00605</name>
</gene>
<reference evidence="8 9" key="1">
    <citation type="submission" date="2018-06" db="EMBL/GenBank/DDBJ databases">
        <authorList>
            <consortium name="Pathogen Informatics"/>
            <person name="Doyle S."/>
        </authorList>
    </citation>
    <scope>NUCLEOTIDE SEQUENCE [LARGE SCALE GENOMIC DNA]</scope>
    <source>
        <strain evidence="8 9">NCTC11807</strain>
    </source>
</reference>
<organism evidence="8 9">
    <name type="scientific">Staphylococcus saccharolyticus</name>
    <dbReference type="NCBI Taxonomy" id="33028"/>
    <lineage>
        <taxon>Bacteria</taxon>
        <taxon>Bacillati</taxon>
        <taxon>Bacillota</taxon>
        <taxon>Bacilli</taxon>
        <taxon>Bacillales</taxon>
        <taxon>Staphylococcaceae</taxon>
        <taxon>Staphylococcus</taxon>
    </lineage>
</organism>
<keyword evidence="8" id="KW-0418">Kinase</keyword>
<comment type="subcellular location">
    <subcellularLocation>
        <location evidence="1">Cell membrane</location>
        <topology evidence="1">Multi-pass membrane protein</topology>
    </subcellularLocation>
</comment>
<proteinExistence type="predicted"/>
<keyword evidence="8" id="KW-0808">Transferase</keyword>
<dbReference type="GO" id="GO:0005886">
    <property type="term" value="C:plasma membrane"/>
    <property type="evidence" value="ECO:0007669"/>
    <property type="project" value="UniProtKB-SubCell"/>
</dbReference>
<feature type="transmembrane region" description="Helical" evidence="6">
    <location>
        <begin position="87"/>
        <end position="116"/>
    </location>
</feature>
<evidence type="ECO:0000256" key="5">
    <source>
        <dbReference type="ARBA" id="ARBA00023136"/>
    </source>
</evidence>
<keyword evidence="9" id="KW-1185">Reference proteome</keyword>
<name>A0A380GZL1_9STAP</name>
<evidence type="ECO:0000256" key="3">
    <source>
        <dbReference type="ARBA" id="ARBA00022692"/>
    </source>
</evidence>
<dbReference type="GO" id="GO:0071555">
    <property type="term" value="P:cell wall organization"/>
    <property type="evidence" value="ECO:0007669"/>
    <property type="project" value="InterPro"/>
</dbReference>
<dbReference type="EMBL" id="UHDZ01000001">
    <property type="protein sequence ID" value="SUM68673.1"/>
    <property type="molecule type" value="Genomic_DNA"/>
</dbReference>
<evidence type="ECO:0000313" key="9">
    <source>
        <dbReference type="Proteomes" id="UP000255425"/>
    </source>
</evidence>
<evidence type="ECO:0000313" key="8">
    <source>
        <dbReference type="EMBL" id="SUM68673.1"/>
    </source>
</evidence>
<dbReference type="Proteomes" id="UP000255425">
    <property type="component" value="Unassembled WGS sequence"/>
</dbReference>
<keyword evidence="4 6" id="KW-1133">Transmembrane helix</keyword>
<dbReference type="GO" id="GO:0000155">
    <property type="term" value="F:phosphorelay sensor kinase activity"/>
    <property type="evidence" value="ECO:0007669"/>
    <property type="project" value="InterPro"/>
</dbReference>
<dbReference type="AlphaFoldDB" id="A0A380GZL1"/>
<keyword evidence="5 6" id="KW-0472">Membrane</keyword>
<evidence type="ECO:0000256" key="1">
    <source>
        <dbReference type="ARBA" id="ARBA00004651"/>
    </source>
</evidence>
<dbReference type="InterPro" id="IPR011620">
    <property type="entry name" value="Sig_transdc_His_kinase_LytS_TM"/>
</dbReference>
<evidence type="ECO:0000256" key="6">
    <source>
        <dbReference type="SAM" id="Phobius"/>
    </source>
</evidence>
<evidence type="ECO:0000256" key="2">
    <source>
        <dbReference type="ARBA" id="ARBA00022475"/>
    </source>
</evidence>
<feature type="domain" description="Signal transduction histidine kinase 5TM receptor LytS transmembrane region" evidence="7">
    <location>
        <begin position="26"/>
        <end position="128"/>
    </location>
</feature>
<accession>A0A380GZL1</accession>